<reference evidence="1" key="1">
    <citation type="submission" date="2006-10" db="EMBL/GenBank/DDBJ databases">
        <authorList>
            <person name="Amadeo P."/>
            <person name="Zhao Q."/>
            <person name="Wortman J."/>
            <person name="Fraser-Liggett C."/>
            <person name="Carlton J."/>
        </authorList>
    </citation>
    <scope>NUCLEOTIDE SEQUENCE</scope>
    <source>
        <strain evidence="1">G3</strain>
    </source>
</reference>
<dbReference type="KEGG" id="tva:4753506"/>
<dbReference type="VEuPathDB" id="TrichDB:TVAGG3_0301310"/>
<proteinExistence type="predicted"/>
<name>A2FH74_TRIV3</name>
<evidence type="ECO:0000313" key="2">
    <source>
        <dbReference type="Proteomes" id="UP000001542"/>
    </source>
</evidence>
<accession>A2FH74</accession>
<dbReference type="VEuPathDB" id="TrichDB:TVAG_105150"/>
<dbReference type="Proteomes" id="UP000001542">
    <property type="component" value="Unassembled WGS sequence"/>
</dbReference>
<dbReference type="AlphaFoldDB" id="A2FH74"/>
<reference evidence="1" key="2">
    <citation type="journal article" date="2007" name="Science">
        <title>Draft genome sequence of the sexually transmitted pathogen Trichomonas vaginalis.</title>
        <authorList>
            <person name="Carlton J.M."/>
            <person name="Hirt R.P."/>
            <person name="Silva J.C."/>
            <person name="Delcher A.L."/>
            <person name="Schatz M."/>
            <person name="Zhao Q."/>
            <person name="Wortman J.R."/>
            <person name="Bidwell S.L."/>
            <person name="Alsmark U.C.M."/>
            <person name="Besteiro S."/>
            <person name="Sicheritz-Ponten T."/>
            <person name="Noel C.J."/>
            <person name="Dacks J.B."/>
            <person name="Foster P.G."/>
            <person name="Simillion C."/>
            <person name="Van de Peer Y."/>
            <person name="Miranda-Saavedra D."/>
            <person name="Barton G.J."/>
            <person name="Westrop G.D."/>
            <person name="Mueller S."/>
            <person name="Dessi D."/>
            <person name="Fiori P.L."/>
            <person name="Ren Q."/>
            <person name="Paulsen I."/>
            <person name="Zhang H."/>
            <person name="Bastida-Corcuera F.D."/>
            <person name="Simoes-Barbosa A."/>
            <person name="Brown M.T."/>
            <person name="Hayes R.D."/>
            <person name="Mukherjee M."/>
            <person name="Okumura C.Y."/>
            <person name="Schneider R."/>
            <person name="Smith A.J."/>
            <person name="Vanacova S."/>
            <person name="Villalvazo M."/>
            <person name="Haas B.J."/>
            <person name="Pertea M."/>
            <person name="Feldblyum T.V."/>
            <person name="Utterback T.R."/>
            <person name="Shu C.L."/>
            <person name="Osoegawa K."/>
            <person name="de Jong P.J."/>
            <person name="Hrdy I."/>
            <person name="Horvathova L."/>
            <person name="Zubacova Z."/>
            <person name="Dolezal P."/>
            <person name="Malik S.B."/>
            <person name="Logsdon J.M. Jr."/>
            <person name="Henze K."/>
            <person name="Gupta A."/>
            <person name="Wang C.C."/>
            <person name="Dunne R.L."/>
            <person name="Upcroft J.A."/>
            <person name="Upcroft P."/>
            <person name="White O."/>
            <person name="Salzberg S.L."/>
            <person name="Tang P."/>
            <person name="Chiu C.-H."/>
            <person name="Lee Y.-S."/>
            <person name="Embley T.M."/>
            <person name="Coombs G.H."/>
            <person name="Mottram J.C."/>
            <person name="Tachezy J."/>
            <person name="Fraser-Liggett C.M."/>
            <person name="Johnson P.J."/>
        </authorList>
    </citation>
    <scope>NUCLEOTIDE SEQUENCE [LARGE SCALE GENOMIC DNA]</scope>
    <source>
        <strain evidence="1">G3</strain>
    </source>
</reference>
<dbReference type="EMBL" id="DS113790">
    <property type="protein sequence ID" value="EAX95756.1"/>
    <property type="molecule type" value="Genomic_DNA"/>
</dbReference>
<dbReference type="SMR" id="A2FH74"/>
<evidence type="ECO:0000313" key="1">
    <source>
        <dbReference type="EMBL" id="EAX95756.1"/>
    </source>
</evidence>
<keyword evidence="2" id="KW-1185">Reference proteome</keyword>
<dbReference type="RefSeq" id="XP_001308686.1">
    <property type="nucleotide sequence ID" value="XM_001308685.1"/>
</dbReference>
<sequence>MVARHVALSATVFKVTKVNGIYTINCRFVGADGLLQPAKFARPGDLVPNTDARIIIPDYHPLTGEQITQVYNMLYKHIEGRLNAYKAI</sequence>
<protein>
    <submittedName>
        <fullName evidence="1">Uncharacterized protein</fullName>
    </submittedName>
</protein>
<organism evidence="1 2">
    <name type="scientific">Trichomonas vaginalis (strain ATCC PRA-98 / G3)</name>
    <dbReference type="NCBI Taxonomy" id="412133"/>
    <lineage>
        <taxon>Eukaryota</taxon>
        <taxon>Metamonada</taxon>
        <taxon>Parabasalia</taxon>
        <taxon>Trichomonadida</taxon>
        <taxon>Trichomonadidae</taxon>
        <taxon>Trichomonas</taxon>
    </lineage>
</organism>
<gene>
    <name evidence="1" type="ORF">TVAG_105150</name>
</gene>
<dbReference type="InParanoid" id="A2FH74"/>